<dbReference type="AlphaFoldDB" id="A0A1S3HEA9"/>
<accession>A0A1S3HEA9</accession>
<name>A0A1S3HEA9_LINAN</name>
<keyword evidence="2" id="KW-1185">Reference proteome</keyword>
<organism evidence="2 3">
    <name type="scientific">Lingula anatina</name>
    <name type="common">Brachiopod</name>
    <name type="synonym">Lingula unguis</name>
    <dbReference type="NCBI Taxonomy" id="7574"/>
    <lineage>
        <taxon>Eukaryota</taxon>
        <taxon>Metazoa</taxon>
        <taxon>Spiralia</taxon>
        <taxon>Lophotrochozoa</taxon>
        <taxon>Brachiopoda</taxon>
        <taxon>Linguliformea</taxon>
        <taxon>Lingulata</taxon>
        <taxon>Lingulida</taxon>
        <taxon>Linguloidea</taxon>
        <taxon>Lingulidae</taxon>
        <taxon>Lingula</taxon>
    </lineage>
</organism>
<evidence type="ECO:0000313" key="3">
    <source>
        <dbReference type="RefSeq" id="XP_013383404.1"/>
    </source>
</evidence>
<keyword evidence="1" id="KW-0472">Membrane</keyword>
<dbReference type="OrthoDB" id="10533695at2759"/>
<evidence type="ECO:0000313" key="2">
    <source>
        <dbReference type="Proteomes" id="UP000085678"/>
    </source>
</evidence>
<dbReference type="Proteomes" id="UP000085678">
    <property type="component" value="Unplaced"/>
</dbReference>
<keyword evidence="1" id="KW-0812">Transmembrane</keyword>
<keyword evidence="1" id="KW-1133">Transmembrane helix</keyword>
<gene>
    <name evidence="3" type="primary">LOC106153841</name>
</gene>
<dbReference type="GeneID" id="106153841"/>
<protein>
    <submittedName>
        <fullName evidence="3">Uncharacterized protein LOC106153841 isoform X2</fullName>
    </submittedName>
</protein>
<feature type="transmembrane region" description="Helical" evidence="1">
    <location>
        <begin position="121"/>
        <end position="146"/>
    </location>
</feature>
<proteinExistence type="predicted"/>
<sequence>MQGHHRMSYPAYGYEWRSGSRGGGYDSWDKKHYGTDPRDIHMNTLGKGSDSHLVQMQPSEIFTEVRPSWSWCSMGWAVFVTLCCWPFNLLGACGVLCSMLSYTDHKSQDYERSRYKRRCAWGCTIAGLILGFIVITLAVVLVFVVYPTLIPGLKDSEAYKNWDIRP</sequence>
<feature type="transmembrane region" description="Helical" evidence="1">
    <location>
        <begin position="76"/>
        <end position="100"/>
    </location>
</feature>
<reference evidence="3" key="1">
    <citation type="submission" date="2025-08" db="UniProtKB">
        <authorList>
            <consortium name="RefSeq"/>
        </authorList>
    </citation>
    <scope>IDENTIFICATION</scope>
    <source>
        <tissue evidence="3">Gonads</tissue>
    </source>
</reference>
<dbReference type="RefSeq" id="XP_013383404.1">
    <property type="nucleotide sequence ID" value="XM_013527950.1"/>
</dbReference>
<evidence type="ECO:0000256" key="1">
    <source>
        <dbReference type="SAM" id="Phobius"/>
    </source>
</evidence>